<gene>
    <name evidence="1" type="ORF">PEDI_38020</name>
</gene>
<comment type="caution">
    <text evidence="1">The sequence shown here is derived from an EMBL/GenBank/DDBJ whole genome shotgun (WGS) entry which is preliminary data.</text>
</comment>
<organism evidence="1 2">
    <name type="scientific">Persicobacter diffluens</name>
    <dbReference type="NCBI Taxonomy" id="981"/>
    <lineage>
        <taxon>Bacteria</taxon>
        <taxon>Pseudomonadati</taxon>
        <taxon>Bacteroidota</taxon>
        <taxon>Cytophagia</taxon>
        <taxon>Cytophagales</taxon>
        <taxon>Persicobacteraceae</taxon>
        <taxon>Persicobacter</taxon>
    </lineage>
</organism>
<evidence type="ECO:0000313" key="2">
    <source>
        <dbReference type="Proteomes" id="UP001310022"/>
    </source>
</evidence>
<dbReference type="AlphaFoldDB" id="A0AAN5AKV7"/>
<name>A0AAN5AKV7_9BACT</name>
<evidence type="ECO:0000313" key="1">
    <source>
        <dbReference type="EMBL" id="GJM63250.1"/>
    </source>
</evidence>
<dbReference type="Proteomes" id="UP001310022">
    <property type="component" value="Unassembled WGS sequence"/>
</dbReference>
<proteinExistence type="predicted"/>
<keyword evidence="2" id="KW-1185">Reference proteome</keyword>
<sequence>MEVLLGGLLPLRRQHQAGAAHLIGPGGPLWFRQARFILAPAGLRPCIPRVWSAEG</sequence>
<accession>A0AAN5AKV7</accession>
<protein>
    <submittedName>
        <fullName evidence="1">Uncharacterized protein</fullName>
    </submittedName>
</protein>
<reference evidence="1 2" key="1">
    <citation type="submission" date="2021-12" db="EMBL/GenBank/DDBJ databases">
        <title>Genome sequencing of bacteria with rrn-lacking chromosome and rrn-plasmid.</title>
        <authorList>
            <person name="Anda M."/>
            <person name="Iwasaki W."/>
        </authorList>
    </citation>
    <scope>NUCLEOTIDE SEQUENCE [LARGE SCALE GENOMIC DNA]</scope>
    <source>
        <strain evidence="1 2">NBRC 15940</strain>
    </source>
</reference>
<dbReference type="EMBL" id="BQKE01000002">
    <property type="protein sequence ID" value="GJM63250.1"/>
    <property type="molecule type" value="Genomic_DNA"/>
</dbReference>